<organism evidence="2 3">
    <name type="scientific">Qingshengfaniella alkalisoli</name>
    <dbReference type="NCBI Taxonomy" id="2599296"/>
    <lineage>
        <taxon>Bacteria</taxon>
        <taxon>Pseudomonadati</taxon>
        <taxon>Pseudomonadota</taxon>
        <taxon>Alphaproteobacteria</taxon>
        <taxon>Rhodobacterales</taxon>
        <taxon>Paracoccaceae</taxon>
        <taxon>Qingshengfaniella</taxon>
    </lineage>
</organism>
<evidence type="ECO:0000259" key="1">
    <source>
        <dbReference type="Pfam" id="PF01872"/>
    </source>
</evidence>
<dbReference type="Pfam" id="PF01872">
    <property type="entry name" value="RibD_C"/>
    <property type="match status" value="1"/>
</dbReference>
<dbReference type="OrthoDB" id="7342392at2"/>
<sequence length="187" mass="21079">MPSIIVYEFLSLDGYFEGPSGREMEFVQSSFLPSMEYDIAAQYGDIEALIMGRRTFDALASYWPTDAASGEHLLGYMNGLKKLVVSSHPDVSAWENSEHLGNDPMNALRECKHSSARDLMVIGSGIVVRELVRADLVDEFRFLIFPLLLGDGRRLFDTAVPFRSLRLCRNHRFENGTLALHYDRVAA</sequence>
<proteinExistence type="predicted"/>
<dbReference type="InterPro" id="IPR002734">
    <property type="entry name" value="RibDG_C"/>
</dbReference>
<dbReference type="GO" id="GO:0008703">
    <property type="term" value="F:5-amino-6-(5-phosphoribosylamino)uracil reductase activity"/>
    <property type="evidence" value="ECO:0007669"/>
    <property type="project" value="InterPro"/>
</dbReference>
<dbReference type="SUPFAM" id="SSF53597">
    <property type="entry name" value="Dihydrofolate reductase-like"/>
    <property type="match status" value="1"/>
</dbReference>
<dbReference type="RefSeq" id="WP_146366506.1">
    <property type="nucleotide sequence ID" value="NZ_CP042264.1"/>
</dbReference>
<gene>
    <name evidence="2" type="ORF">FPZ52_15360</name>
</gene>
<name>A0A5B8JA51_9RHOB</name>
<dbReference type="Gene3D" id="3.40.430.10">
    <property type="entry name" value="Dihydrofolate Reductase, subunit A"/>
    <property type="match status" value="1"/>
</dbReference>
<protein>
    <submittedName>
        <fullName evidence="2">Dihydrofolate reductase</fullName>
    </submittedName>
</protein>
<feature type="domain" description="Bacterial bifunctional deaminase-reductase C-terminal" evidence="1">
    <location>
        <begin position="2"/>
        <end position="172"/>
    </location>
</feature>
<dbReference type="PANTHER" id="PTHR38011">
    <property type="entry name" value="DIHYDROFOLATE REDUCTASE FAMILY PROTEIN (AFU_ORTHOLOGUE AFUA_8G06820)"/>
    <property type="match status" value="1"/>
</dbReference>
<dbReference type="InterPro" id="IPR024072">
    <property type="entry name" value="DHFR-like_dom_sf"/>
</dbReference>
<keyword evidence="2" id="KW-0614">Plasmid</keyword>
<dbReference type="InterPro" id="IPR050765">
    <property type="entry name" value="Riboflavin_Biosynth_HTPR"/>
</dbReference>
<dbReference type="PANTHER" id="PTHR38011:SF2">
    <property type="entry name" value="BIFUNCTIONAL DEAMINASE-REDUCTASE DOMAIN PROTEIN"/>
    <property type="match status" value="1"/>
</dbReference>
<dbReference type="EMBL" id="CP042264">
    <property type="protein sequence ID" value="QDY71090.1"/>
    <property type="molecule type" value="Genomic_DNA"/>
</dbReference>
<accession>A0A5B8JA51</accession>
<dbReference type="GO" id="GO:0009231">
    <property type="term" value="P:riboflavin biosynthetic process"/>
    <property type="evidence" value="ECO:0007669"/>
    <property type="project" value="InterPro"/>
</dbReference>
<keyword evidence="3" id="KW-1185">Reference proteome</keyword>
<dbReference type="KEGG" id="lit:FPZ52_15360"/>
<evidence type="ECO:0000313" key="2">
    <source>
        <dbReference type="EMBL" id="QDY71090.1"/>
    </source>
</evidence>
<geneLocation type="plasmid" evidence="2 3">
    <name>unnamed3</name>
</geneLocation>
<reference evidence="2 3" key="1">
    <citation type="submission" date="2019-07" db="EMBL/GenBank/DDBJ databases">
        <title>Litoreibacter alkalisoli sp. nov., isolated from saline-alkaline soil.</title>
        <authorList>
            <person name="Wang S."/>
            <person name="Xu L."/>
            <person name="Xing Y.-T."/>
            <person name="Sun J.-Q."/>
        </authorList>
    </citation>
    <scope>NUCLEOTIDE SEQUENCE [LARGE SCALE GENOMIC DNA]</scope>
    <source>
        <strain evidence="2 3">LN3S51</strain>
        <plasmid evidence="2 3">unnamed3</plasmid>
    </source>
</reference>
<evidence type="ECO:0000313" key="3">
    <source>
        <dbReference type="Proteomes" id="UP000318483"/>
    </source>
</evidence>
<dbReference type="AlphaFoldDB" id="A0A5B8JA51"/>
<dbReference type="Proteomes" id="UP000318483">
    <property type="component" value="Plasmid unnamed3"/>
</dbReference>